<evidence type="ECO:0000313" key="3">
    <source>
        <dbReference type="Proteomes" id="UP000033866"/>
    </source>
</evidence>
<dbReference type="PANTHER" id="PTHR30619">
    <property type="entry name" value="DNA INTERNALIZATION/COMPETENCE PROTEIN COMEC/REC2"/>
    <property type="match status" value="1"/>
</dbReference>
<dbReference type="InterPro" id="IPR052159">
    <property type="entry name" value="Competence_DNA_uptake"/>
</dbReference>
<comment type="caution">
    <text evidence="2">The sequence shown here is derived from an EMBL/GenBank/DDBJ whole genome shotgun (WGS) entry which is preliminary data.</text>
</comment>
<dbReference type="SUPFAM" id="SSF56281">
    <property type="entry name" value="Metallo-hydrolase/oxidoreductase"/>
    <property type="match status" value="1"/>
</dbReference>
<evidence type="ECO:0000313" key="2">
    <source>
        <dbReference type="EMBL" id="KKP64857.1"/>
    </source>
</evidence>
<dbReference type="AlphaFoldDB" id="A0A0G0EBR0"/>
<dbReference type="EMBL" id="LBPV01000038">
    <property type="protein sequence ID" value="KKP64857.1"/>
    <property type="molecule type" value="Genomic_DNA"/>
</dbReference>
<dbReference type="Pfam" id="PF00753">
    <property type="entry name" value="Lactamase_B"/>
    <property type="match status" value="1"/>
</dbReference>
<organism evidence="2 3">
    <name type="scientific">candidate division WS6 bacterium GW2011_GWE1_34_7</name>
    <dbReference type="NCBI Taxonomy" id="1619093"/>
    <lineage>
        <taxon>Bacteria</taxon>
        <taxon>Candidatus Dojkabacteria</taxon>
    </lineage>
</organism>
<protein>
    <recommendedName>
        <fullName evidence="1">Metallo-beta-lactamase domain-containing protein</fullName>
    </recommendedName>
</protein>
<dbReference type="InterPro" id="IPR035681">
    <property type="entry name" value="ComA-like_MBL"/>
</dbReference>
<accession>A0A0G0EBR0</accession>
<name>A0A0G0EBR0_9BACT</name>
<dbReference type="CDD" id="cd07731">
    <property type="entry name" value="ComA-like_MBL-fold"/>
    <property type="match status" value="1"/>
</dbReference>
<gene>
    <name evidence="2" type="ORF">UR61_C0038G0002</name>
</gene>
<reference evidence="2 3" key="1">
    <citation type="journal article" date="2015" name="Nature">
        <title>rRNA introns, odd ribosomes, and small enigmatic genomes across a large radiation of phyla.</title>
        <authorList>
            <person name="Brown C.T."/>
            <person name="Hug L.A."/>
            <person name="Thomas B.C."/>
            <person name="Sharon I."/>
            <person name="Castelle C.J."/>
            <person name="Singh A."/>
            <person name="Wilkins M.J."/>
            <person name="Williams K.H."/>
            <person name="Banfield J.F."/>
        </authorList>
    </citation>
    <scope>NUCLEOTIDE SEQUENCE [LARGE SCALE GENOMIC DNA]</scope>
</reference>
<dbReference type="InterPro" id="IPR036866">
    <property type="entry name" value="RibonucZ/Hydroxyglut_hydro"/>
</dbReference>
<proteinExistence type="predicted"/>
<dbReference type="Gene3D" id="3.60.15.10">
    <property type="entry name" value="Ribonuclease Z/Hydroxyacylglutathione hydrolase-like"/>
    <property type="match status" value="1"/>
</dbReference>
<evidence type="ECO:0000259" key="1">
    <source>
        <dbReference type="Pfam" id="PF00753"/>
    </source>
</evidence>
<dbReference type="PANTHER" id="PTHR30619:SF1">
    <property type="entry name" value="RECOMBINATION PROTEIN 2"/>
    <property type="match status" value="1"/>
</dbReference>
<dbReference type="InterPro" id="IPR001279">
    <property type="entry name" value="Metallo-B-lactamas"/>
</dbReference>
<feature type="domain" description="Metallo-beta-lactamase" evidence="1">
    <location>
        <begin position="32"/>
        <end position="233"/>
    </location>
</feature>
<sequence length="268" mass="30672">MSNSILENLVWLILGVIYLITVRYENTVVFLDVGQGDSILIQEGNIQVLVDGGPDSSILYELQKYIPIYDRKIEYVVLTHPHNDHLVGLLYVLERYEVGEILYYPVCYENENYEFLLQRYSNLREIGRGDTIRLKDIELNVLWPTVNKGEEECIAQYNSDLNNDSLVLSFEFLKKKFLLMGDIESDGEEVMVKEGLVTGEYDVLKAGHHCSNSSNSETFLETVKPDIAICSVGENNTFGHPSSETIQSFLNYNVQYLLTYEEGNIQIK</sequence>
<dbReference type="Proteomes" id="UP000033866">
    <property type="component" value="Unassembled WGS sequence"/>
</dbReference>